<dbReference type="Gene3D" id="3.80.10.10">
    <property type="entry name" value="Ribonuclease Inhibitor"/>
    <property type="match status" value="1"/>
</dbReference>
<gene>
    <name evidence="1" type="ORF">KP79_PYT25991</name>
</gene>
<proteinExistence type="predicted"/>
<dbReference type="AlphaFoldDB" id="A0A210PK13"/>
<dbReference type="InterPro" id="IPR032675">
    <property type="entry name" value="LRR_dom_sf"/>
</dbReference>
<name>A0A210PK13_MIZYE</name>
<reference evidence="1 2" key="1">
    <citation type="journal article" date="2017" name="Nat. Ecol. Evol.">
        <title>Scallop genome provides insights into evolution of bilaterian karyotype and development.</title>
        <authorList>
            <person name="Wang S."/>
            <person name="Zhang J."/>
            <person name="Jiao W."/>
            <person name="Li J."/>
            <person name="Xun X."/>
            <person name="Sun Y."/>
            <person name="Guo X."/>
            <person name="Huan P."/>
            <person name="Dong B."/>
            <person name="Zhang L."/>
            <person name="Hu X."/>
            <person name="Sun X."/>
            <person name="Wang J."/>
            <person name="Zhao C."/>
            <person name="Wang Y."/>
            <person name="Wang D."/>
            <person name="Huang X."/>
            <person name="Wang R."/>
            <person name="Lv J."/>
            <person name="Li Y."/>
            <person name="Zhang Z."/>
            <person name="Liu B."/>
            <person name="Lu W."/>
            <person name="Hui Y."/>
            <person name="Liang J."/>
            <person name="Zhou Z."/>
            <person name="Hou R."/>
            <person name="Li X."/>
            <person name="Liu Y."/>
            <person name="Li H."/>
            <person name="Ning X."/>
            <person name="Lin Y."/>
            <person name="Zhao L."/>
            <person name="Xing Q."/>
            <person name="Dou J."/>
            <person name="Li Y."/>
            <person name="Mao J."/>
            <person name="Guo H."/>
            <person name="Dou H."/>
            <person name="Li T."/>
            <person name="Mu C."/>
            <person name="Jiang W."/>
            <person name="Fu Q."/>
            <person name="Fu X."/>
            <person name="Miao Y."/>
            <person name="Liu J."/>
            <person name="Yu Q."/>
            <person name="Li R."/>
            <person name="Liao H."/>
            <person name="Li X."/>
            <person name="Kong Y."/>
            <person name="Jiang Z."/>
            <person name="Chourrout D."/>
            <person name="Li R."/>
            <person name="Bao Z."/>
        </authorList>
    </citation>
    <scope>NUCLEOTIDE SEQUENCE [LARGE SCALE GENOMIC DNA]</scope>
    <source>
        <strain evidence="1 2">PY_sf001</strain>
    </source>
</reference>
<comment type="caution">
    <text evidence="1">The sequence shown here is derived from an EMBL/GenBank/DDBJ whole genome shotgun (WGS) entry which is preliminary data.</text>
</comment>
<protein>
    <submittedName>
        <fullName evidence="1">Uncharacterized protein</fullName>
    </submittedName>
</protein>
<keyword evidence="2" id="KW-1185">Reference proteome</keyword>
<sequence length="120" mass="14640">METVPNLLLKNQNELQILNTSNNERYAFDLELKHMEKLQHLNIYHNQLHTFSKYDRFQIYSLKRLDLTVNLYGNELQCSCETLDFLKWLDDNKAIFQNFRNYECRSQMTQVQHLFILKMF</sequence>
<dbReference type="EMBL" id="NEDP02076428">
    <property type="protein sequence ID" value="OWF36746.1"/>
    <property type="molecule type" value="Genomic_DNA"/>
</dbReference>
<accession>A0A210PK13</accession>
<evidence type="ECO:0000313" key="2">
    <source>
        <dbReference type="Proteomes" id="UP000242188"/>
    </source>
</evidence>
<dbReference type="OrthoDB" id="1526598at2759"/>
<dbReference type="Proteomes" id="UP000242188">
    <property type="component" value="Unassembled WGS sequence"/>
</dbReference>
<organism evidence="1 2">
    <name type="scientific">Mizuhopecten yessoensis</name>
    <name type="common">Japanese scallop</name>
    <name type="synonym">Patinopecten yessoensis</name>
    <dbReference type="NCBI Taxonomy" id="6573"/>
    <lineage>
        <taxon>Eukaryota</taxon>
        <taxon>Metazoa</taxon>
        <taxon>Spiralia</taxon>
        <taxon>Lophotrochozoa</taxon>
        <taxon>Mollusca</taxon>
        <taxon>Bivalvia</taxon>
        <taxon>Autobranchia</taxon>
        <taxon>Pteriomorphia</taxon>
        <taxon>Pectinida</taxon>
        <taxon>Pectinoidea</taxon>
        <taxon>Pectinidae</taxon>
        <taxon>Mizuhopecten</taxon>
    </lineage>
</organism>
<evidence type="ECO:0000313" key="1">
    <source>
        <dbReference type="EMBL" id="OWF36746.1"/>
    </source>
</evidence>
<dbReference type="SUPFAM" id="SSF52058">
    <property type="entry name" value="L domain-like"/>
    <property type="match status" value="1"/>
</dbReference>